<evidence type="ECO:0000313" key="1">
    <source>
        <dbReference type="EMBL" id="KHG24145.1"/>
    </source>
</evidence>
<dbReference type="EMBL" id="KN427681">
    <property type="protein sequence ID" value="KHG24145.1"/>
    <property type="molecule type" value="Genomic_DNA"/>
</dbReference>
<reference evidence="2" key="1">
    <citation type="submission" date="2014-09" db="EMBL/GenBank/DDBJ databases">
        <authorList>
            <person name="Mudge J."/>
            <person name="Ramaraj T."/>
            <person name="Lindquist I.E."/>
            <person name="Bharti A.K."/>
            <person name="Sundararajan A."/>
            <person name="Cameron C.T."/>
            <person name="Woodward J.E."/>
            <person name="May G.D."/>
            <person name="Brubaker C."/>
            <person name="Broadhvest J."/>
            <person name="Wilkins T.A."/>
        </authorList>
    </citation>
    <scope>NUCLEOTIDE SEQUENCE</scope>
    <source>
        <strain evidence="2">cv. AKA8401</strain>
    </source>
</reference>
<keyword evidence="2" id="KW-1185">Reference proteome</keyword>
<organism evidence="1 2">
    <name type="scientific">Gossypium arboreum</name>
    <name type="common">Tree cotton</name>
    <name type="synonym">Gossypium nanking</name>
    <dbReference type="NCBI Taxonomy" id="29729"/>
    <lineage>
        <taxon>Eukaryota</taxon>
        <taxon>Viridiplantae</taxon>
        <taxon>Streptophyta</taxon>
        <taxon>Embryophyta</taxon>
        <taxon>Tracheophyta</taxon>
        <taxon>Spermatophyta</taxon>
        <taxon>Magnoliopsida</taxon>
        <taxon>eudicotyledons</taxon>
        <taxon>Gunneridae</taxon>
        <taxon>Pentapetalae</taxon>
        <taxon>rosids</taxon>
        <taxon>malvids</taxon>
        <taxon>Malvales</taxon>
        <taxon>Malvaceae</taxon>
        <taxon>Malvoideae</taxon>
        <taxon>Gossypium</taxon>
    </lineage>
</organism>
<proteinExistence type="predicted"/>
<dbReference type="AlphaFoldDB" id="A0A0B0PGR2"/>
<accession>A0A0B0PGR2</accession>
<name>A0A0B0PGR2_GOSAR</name>
<gene>
    <name evidence="1" type="ORF">F383_05794</name>
</gene>
<sequence>MAECSRYLNIKTFNLGCLKSLVMSSNLSNTSSNITHPLI</sequence>
<dbReference type="Proteomes" id="UP000032142">
    <property type="component" value="Unassembled WGS sequence"/>
</dbReference>
<evidence type="ECO:0000313" key="2">
    <source>
        <dbReference type="Proteomes" id="UP000032142"/>
    </source>
</evidence>
<protein>
    <submittedName>
        <fullName evidence="1">Uncharacterized protein</fullName>
    </submittedName>
</protein>